<keyword evidence="2" id="KW-1185">Reference proteome</keyword>
<evidence type="ECO:0000313" key="1">
    <source>
        <dbReference type="EMBL" id="KAK4141614.1"/>
    </source>
</evidence>
<dbReference type="Proteomes" id="UP001302676">
    <property type="component" value="Unassembled WGS sequence"/>
</dbReference>
<reference evidence="1" key="2">
    <citation type="submission" date="2023-05" db="EMBL/GenBank/DDBJ databases">
        <authorList>
            <consortium name="Lawrence Berkeley National Laboratory"/>
            <person name="Steindorff A."/>
            <person name="Hensen N."/>
            <person name="Bonometti L."/>
            <person name="Westerberg I."/>
            <person name="Brannstrom I.O."/>
            <person name="Guillou S."/>
            <person name="Cros-Aarteil S."/>
            <person name="Calhoun S."/>
            <person name="Haridas S."/>
            <person name="Kuo A."/>
            <person name="Mondo S."/>
            <person name="Pangilinan J."/>
            <person name="Riley R."/>
            <person name="Labutti K."/>
            <person name="Andreopoulos B."/>
            <person name="Lipzen A."/>
            <person name="Chen C."/>
            <person name="Yanf M."/>
            <person name="Daum C."/>
            <person name="Ng V."/>
            <person name="Clum A."/>
            <person name="Ohm R."/>
            <person name="Martin F."/>
            <person name="Silar P."/>
            <person name="Natvig D."/>
            <person name="Lalanne C."/>
            <person name="Gautier V."/>
            <person name="Ament-Velasquez S.L."/>
            <person name="Kruys A."/>
            <person name="Hutchinson M.I."/>
            <person name="Powell A.J."/>
            <person name="Barry K."/>
            <person name="Miller A.N."/>
            <person name="Grigoriev I.V."/>
            <person name="Debuchy R."/>
            <person name="Gladieux P."/>
            <person name="Thoren M.H."/>
            <person name="Johannesson H."/>
        </authorList>
    </citation>
    <scope>NUCLEOTIDE SEQUENCE</scope>
    <source>
        <strain evidence="1">CBS 141.50</strain>
    </source>
</reference>
<dbReference type="EMBL" id="MU853609">
    <property type="protein sequence ID" value="KAK4141614.1"/>
    <property type="molecule type" value="Genomic_DNA"/>
</dbReference>
<organism evidence="1 2">
    <name type="scientific">Dichotomopilus funicola</name>
    <dbReference type="NCBI Taxonomy" id="1934379"/>
    <lineage>
        <taxon>Eukaryota</taxon>
        <taxon>Fungi</taxon>
        <taxon>Dikarya</taxon>
        <taxon>Ascomycota</taxon>
        <taxon>Pezizomycotina</taxon>
        <taxon>Sordariomycetes</taxon>
        <taxon>Sordariomycetidae</taxon>
        <taxon>Sordariales</taxon>
        <taxon>Chaetomiaceae</taxon>
        <taxon>Dichotomopilus</taxon>
    </lineage>
</organism>
<dbReference type="AlphaFoldDB" id="A0AAN6UYZ6"/>
<proteinExistence type="predicted"/>
<name>A0AAN6UYZ6_9PEZI</name>
<accession>A0AAN6UYZ6</accession>
<dbReference type="GeneID" id="87821032"/>
<protein>
    <submittedName>
        <fullName evidence="1">Uncharacterized protein</fullName>
    </submittedName>
</protein>
<dbReference type="PANTHER" id="PTHR38846">
    <property type="entry name" value="C3H1-TYPE DOMAIN-CONTAINING PROTEIN"/>
    <property type="match status" value="1"/>
</dbReference>
<reference evidence="1" key="1">
    <citation type="journal article" date="2023" name="Mol. Phylogenet. Evol.">
        <title>Genome-scale phylogeny and comparative genomics of the fungal order Sordariales.</title>
        <authorList>
            <person name="Hensen N."/>
            <person name="Bonometti L."/>
            <person name="Westerberg I."/>
            <person name="Brannstrom I.O."/>
            <person name="Guillou S."/>
            <person name="Cros-Aarteil S."/>
            <person name="Calhoun S."/>
            <person name="Haridas S."/>
            <person name="Kuo A."/>
            <person name="Mondo S."/>
            <person name="Pangilinan J."/>
            <person name="Riley R."/>
            <person name="LaButti K."/>
            <person name="Andreopoulos B."/>
            <person name="Lipzen A."/>
            <person name="Chen C."/>
            <person name="Yan M."/>
            <person name="Daum C."/>
            <person name="Ng V."/>
            <person name="Clum A."/>
            <person name="Steindorff A."/>
            <person name="Ohm R.A."/>
            <person name="Martin F."/>
            <person name="Silar P."/>
            <person name="Natvig D.O."/>
            <person name="Lalanne C."/>
            <person name="Gautier V."/>
            <person name="Ament-Velasquez S.L."/>
            <person name="Kruys A."/>
            <person name="Hutchinson M.I."/>
            <person name="Powell A.J."/>
            <person name="Barry K."/>
            <person name="Miller A.N."/>
            <person name="Grigoriev I.V."/>
            <person name="Debuchy R."/>
            <person name="Gladieux P."/>
            <person name="Hiltunen Thoren M."/>
            <person name="Johannesson H."/>
        </authorList>
    </citation>
    <scope>NUCLEOTIDE SEQUENCE</scope>
    <source>
        <strain evidence="1">CBS 141.50</strain>
    </source>
</reference>
<sequence length="115" mass="13049">MARKKRNPDAIVAAFDTYFGNGELADWQRLCRDIGLEAEGKNTSSITQCRKALETVHVNIYDLLHAVRLGTQPRRFGSAKALSKYCRNTGKIYPKERAKEMGPVRALLREVFRHG</sequence>
<gene>
    <name evidence="1" type="ORF">C8A04DRAFT_39003</name>
</gene>
<comment type="caution">
    <text evidence="1">The sequence shown here is derived from an EMBL/GenBank/DDBJ whole genome shotgun (WGS) entry which is preliminary data.</text>
</comment>
<evidence type="ECO:0000313" key="2">
    <source>
        <dbReference type="Proteomes" id="UP001302676"/>
    </source>
</evidence>
<dbReference type="RefSeq" id="XP_062634985.1">
    <property type="nucleotide sequence ID" value="XM_062784419.1"/>
</dbReference>
<dbReference type="PANTHER" id="PTHR38846:SF1">
    <property type="entry name" value="C3H1-TYPE DOMAIN-CONTAINING PROTEIN"/>
    <property type="match status" value="1"/>
</dbReference>